<gene>
    <name evidence="3" type="ORF">AA0113_g10285</name>
</gene>
<dbReference type="Proteomes" id="UP000293823">
    <property type="component" value="Unassembled WGS sequence"/>
</dbReference>
<feature type="transmembrane region" description="Helical" evidence="2">
    <location>
        <begin position="128"/>
        <end position="147"/>
    </location>
</feature>
<proteinExistence type="predicted"/>
<feature type="transmembrane region" description="Helical" evidence="2">
    <location>
        <begin position="35"/>
        <end position="56"/>
    </location>
</feature>
<evidence type="ECO:0000313" key="4">
    <source>
        <dbReference type="Proteomes" id="UP000293823"/>
    </source>
</evidence>
<dbReference type="EMBL" id="PEJP01000052">
    <property type="protein sequence ID" value="RYO45729.1"/>
    <property type="molecule type" value="Genomic_DNA"/>
</dbReference>
<dbReference type="AlphaFoldDB" id="A0A4Q4QQG1"/>
<sequence length="380" mass="43493">MLLLWLLGLIWIPCLFFNLISANLALATLDSTLSLWTMIFIWAPGLTFNLNFTFLLRRFYSLSIADWVSSDQRYWHLHHQGESAYISSDVLEIEKPHWILWLIVLITVVTICFSYSQFPQQAKEELLYSIIANMLVIRCLSTFSGITHHEESMLWFWFPWDTRSPLKGFILGSFLKLRLWHGLCLGAYSDSPDIPPLYKSTSVSQAVAQSGQGRRSRSRSRSRSAATSTAPSDTAPTQSIAESVGSAVDSSQNTTPPNLTGDDAPSWLDQPNLLLDMFHLLDLLSLRVFHYGIINQYTPVSWRDAMIGLAFYHVLDNTAVVLQLRFFYPYGEGAPYTTYVNNSEIATSVLILQVCIWKLFRMRERYVAWLQKEKTMTEEC</sequence>
<evidence type="ECO:0000256" key="2">
    <source>
        <dbReference type="SAM" id="Phobius"/>
    </source>
</evidence>
<name>A0A4Q4QQG1_9PLEO</name>
<evidence type="ECO:0000313" key="3">
    <source>
        <dbReference type="EMBL" id="RYO45729.1"/>
    </source>
</evidence>
<feature type="region of interest" description="Disordered" evidence="1">
    <location>
        <begin position="207"/>
        <end position="262"/>
    </location>
</feature>
<feature type="transmembrane region" description="Helical" evidence="2">
    <location>
        <begin position="98"/>
        <end position="116"/>
    </location>
</feature>
<evidence type="ECO:0000256" key="1">
    <source>
        <dbReference type="SAM" id="MobiDB-lite"/>
    </source>
</evidence>
<keyword evidence="4" id="KW-1185">Reference proteome</keyword>
<keyword evidence="2" id="KW-1133">Transmembrane helix</keyword>
<feature type="compositionally biased region" description="Low complexity" evidence="1">
    <location>
        <begin position="223"/>
        <end position="239"/>
    </location>
</feature>
<feature type="compositionally biased region" description="Polar residues" evidence="1">
    <location>
        <begin position="248"/>
        <end position="258"/>
    </location>
</feature>
<organism evidence="3 4">
    <name type="scientific">Alternaria arborescens</name>
    <dbReference type="NCBI Taxonomy" id="156630"/>
    <lineage>
        <taxon>Eukaryota</taxon>
        <taxon>Fungi</taxon>
        <taxon>Dikarya</taxon>
        <taxon>Ascomycota</taxon>
        <taxon>Pezizomycotina</taxon>
        <taxon>Dothideomycetes</taxon>
        <taxon>Pleosporomycetidae</taxon>
        <taxon>Pleosporales</taxon>
        <taxon>Pleosporineae</taxon>
        <taxon>Pleosporaceae</taxon>
        <taxon>Alternaria</taxon>
        <taxon>Alternaria sect. Alternaria</taxon>
    </lineage>
</organism>
<keyword evidence="2" id="KW-0812">Transmembrane</keyword>
<reference evidence="4" key="1">
    <citation type="journal article" date="2019" name="bioRxiv">
        <title>Genomics, evolutionary history and diagnostics of the Alternaria alternata species group including apple and Asian pear pathotypes.</title>
        <authorList>
            <person name="Armitage A.D."/>
            <person name="Cockerton H.M."/>
            <person name="Sreenivasaprasad S."/>
            <person name="Woodhall J.W."/>
            <person name="Lane C.R."/>
            <person name="Harrison R.J."/>
            <person name="Clarkson J.P."/>
        </authorList>
    </citation>
    <scope>NUCLEOTIDE SEQUENCE [LARGE SCALE GENOMIC DNA]</scope>
    <source>
        <strain evidence="4">RGR 97.0016</strain>
    </source>
</reference>
<accession>A0A4Q4QQG1</accession>
<comment type="caution">
    <text evidence="3">The sequence shown here is derived from an EMBL/GenBank/DDBJ whole genome shotgun (WGS) entry which is preliminary data.</text>
</comment>
<protein>
    <submittedName>
        <fullName evidence="3">Uncharacterized protein</fullName>
    </submittedName>
</protein>
<dbReference type="OrthoDB" id="3685345at2759"/>
<keyword evidence="2" id="KW-0472">Membrane</keyword>